<protein>
    <submittedName>
        <fullName evidence="2">Uncharacterized protein</fullName>
    </submittedName>
</protein>
<feature type="region of interest" description="Disordered" evidence="1">
    <location>
        <begin position="328"/>
        <end position="380"/>
    </location>
</feature>
<evidence type="ECO:0000313" key="2">
    <source>
        <dbReference type="EMBL" id="CRZ09733.1"/>
    </source>
</evidence>
<reference evidence="2" key="1">
    <citation type="submission" date="2015-04" db="EMBL/GenBank/DDBJ databases">
        <title>The genome sequence of the plant pathogenic Rhizarian Plasmodiophora brassicae reveals insights in its biotrophic life cycle and the origin of chitin synthesis.</title>
        <authorList>
            <person name="Schwelm A."/>
            <person name="Fogelqvist J."/>
            <person name="Knaust A."/>
            <person name="Julke S."/>
            <person name="Lilja T."/>
            <person name="Dhandapani V."/>
            <person name="Bonilla-Rosso G."/>
            <person name="Karlsson M."/>
            <person name="Shevchenko A."/>
            <person name="Choi S.R."/>
            <person name="Kim H.G."/>
            <person name="Park J.Y."/>
            <person name="Lim Y.P."/>
            <person name="Ludwig-Muller J."/>
            <person name="Dixelius C."/>
        </authorList>
    </citation>
    <scope>NUCLEOTIDE SEQUENCE</scope>
    <source>
        <tissue evidence="2">Potato root galls</tissue>
    </source>
</reference>
<feature type="compositionally biased region" description="Acidic residues" evidence="1">
    <location>
        <begin position="329"/>
        <end position="339"/>
    </location>
</feature>
<evidence type="ECO:0000256" key="1">
    <source>
        <dbReference type="SAM" id="MobiDB-lite"/>
    </source>
</evidence>
<feature type="compositionally biased region" description="Basic residues" evidence="1">
    <location>
        <begin position="355"/>
        <end position="373"/>
    </location>
</feature>
<dbReference type="AlphaFoldDB" id="A0A0H5R6H6"/>
<accession>A0A0H5R6H6</accession>
<proteinExistence type="predicted"/>
<feature type="region of interest" description="Disordered" evidence="1">
    <location>
        <begin position="21"/>
        <end position="45"/>
    </location>
</feature>
<sequence>MGLSCFKALPDSTDIRRLADNHHTDKNRVQSLPASEPLDKSVAQPAATEANPACCQLPQQHDAVLNEDCKQGHELDGDRVLDHVENVEKIPAEAVVVTEEVEVEQAIVPAIAILKDDVRASDKMPRDCGPIPSMDDVIVEAAVVNLEIEGKHDLSPDSAPTIGLDSSDKLPQDGNLVPDVSCQPSVELSCDSVLNHSTNVDNIVVETSVVNGEVEVEEGSSSVVSDEEILDEERQQAHDDYMMKVEETTVKVELDNDNKAVVEGLTSQQIITEAFLSNGENCHNRKNDEKNPVKLMDGLDLLNYPSAEEGSPRHLPEKRAGEIDSSTLLEDDAASEGNDDPNSQSMNNKKDMRKLSRKHLKSKRKRAQLRRLKSPVSQSL</sequence>
<name>A0A0H5R6H6_9EUKA</name>
<organism evidence="2">
    <name type="scientific">Spongospora subterranea</name>
    <dbReference type="NCBI Taxonomy" id="70186"/>
    <lineage>
        <taxon>Eukaryota</taxon>
        <taxon>Sar</taxon>
        <taxon>Rhizaria</taxon>
        <taxon>Endomyxa</taxon>
        <taxon>Phytomyxea</taxon>
        <taxon>Plasmodiophorida</taxon>
        <taxon>Plasmodiophoridae</taxon>
        <taxon>Spongospora</taxon>
    </lineage>
</organism>
<dbReference type="EMBL" id="HACM01009291">
    <property type="protein sequence ID" value="CRZ09733.1"/>
    <property type="molecule type" value="Transcribed_RNA"/>
</dbReference>